<dbReference type="CDD" id="cd17535">
    <property type="entry name" value="REC_NarL-like"/>
    <property type="match status" value="1"/>
</dbReference>
<dbReference type="SMART" id="SM00421">
    <property type="entry name" value="HTH_LUXR"/>
    <property type="match status" value="1"/>
</dbReference>
<feature type="modified residue" description="4-aspartylphosphate" evidence="5">
    <location>
        <position position="55"/>
    </location>
</feature>
<dbReference type="AlphaFoldDB" id="A0ABC8A5X1"/>
<dbReference type="PROSITE" id="PS50043">
    <property type="entry name" value="HTH_LUXR_2"/>
    <property type="match status" value="1"/>
</dbReference>
<proteinExistence type="predicted"/>
<sequence length="200" mass="22530">MTIRIAIIDDHELVLQGLCKQLEEVKDFEILGSFVEVNSLLLFLKLNEIDILISDLMLKDTHGFDLVAKIHAEIAPELKIILISGFYEELLHKQAIELGVCAFLRKEASSKELIDCIYEVERGNQIIPSSIINKKKIIFLTDTEKKVLKLIANECTNEEIGKALLMSRRTVESHVTTICQKLNVKGRIGAAREATKMNLG</sequence>
<evidence type="ECO:0000313" key="9">
    <source>
        <dbReference type="Proteomes" id="UP000028594"/>
    </source>
</evidence>
<dbReference type="GO" id="GO:0006355">
    <property type="term" value="P:regulation of DNA-templated transcription"/>
    <property type="evidence" value="ECO:0007669"/>
    <property type="project" value="UniProtKB-ARBA"/>
</dbReference>
<dbReference type="EMBL" id="CP009054">
    <property type="protein sequence ID" value="AII12670.1"/>
    <property type="molecule type" value="Genomic_DNA"/>
</dbReference>
<evidence type="ECO:0000313" key="8">
    <source>
        <dbReference type="EMBL" id="AII12670.1"/>
    </source>
</evidence>
<dbReference type="Proteomes" id="UP000028594">
    <property type="component" value="Chromosome"/>
</dbReference>
<name>A0ABC8A5X1_LACLL</name>
<keyword evidence="2" id="KW-0805">Transcription regulation</keyword>
<dbReference type="SUPFAM" id="SSF52172">
    <property type="entry name" value="CheY-like"/>
    <property type="match status" value="1"/>
</dbReference>
<accession>A0ABC8A5X1</accession>
<dbReference type="KEGG" id="llx:NCDO2118_1186"/>
<feature type="domain" description="HTH luxR-type" evidence="6">
    <location>
        <begin position="133"/>
        <end position="198"/>
    </location>
</feature>
<dbReference type="Gene3D" id="3.40.50.2300">
    <property type="match status" value="1"/>
</dbReference>
<gene>
    <name evidence="8" type="primary">npkR</name>
    <name evidence="8" type="ORF">NCDO2118_1186</name>
</gene>
<evidence type="ECO:0000256" key="3">
    <source>
        <dbReference type="ARBA" id="ARBA00023125"/>
    </source>
</evidence>
<evidence type="ECO:0000259" key="7">
    <source>
        <dbReference type="PROSITE" id="PS50110"/>
    </source>
</evidence>
<dbReference type="Pfam" id="PF00072">
    <property type="entry name" value="Response_reg"/>
    <property type="match status" value="1"/>
</dbReference>
<dbReference type="PRINTS" id="PR00038">
    <property type="entry name" value="HTHLUXR"/>
</dbReference>
<evidence type="ECO:0000256" key="2">
    <source>
        <dbReference type="ARBA" id="ARBA00023015"/>
    </source>
</evidence>
<evidence type="ECO:0000256" key="5">
    <source>
        <dbReference type="PROSITE-ProRule" id="PRU00169"/>
    </source>
</evidence>
<reference evidence="8 9" key="1">
    <citation type="submission" date="2014-07" db="EMBL/GenBank/DDBJ databases">
        <title>Genome sequence of Lactococcus lactis subsp. lactis NCDO 2118, a GABA-producing strain.</title>
        <authorList>
            <person name="Oliveira L.C."/>
            <person name="Saraiva T.D.L."/>
            <person name="Soares S.C."/>
            <person name="Ramos R.T.J."/>
            <person name="Sa P.H.C.G."/>
            <person name="Carneiro A.R."/>
            <person name="Miranda F."/>
            <person name="Freire M."/>
            <person name="Renan W."/>
            <person name="Oliveira A.F.Jr."/>
            <person name="Santos A.R."/>
            <person name="Pinto A.C."/>
            <person name="Souza B.M."/>
            <person name="Castro C.P."/>
            <person name="Diniz C.A.A."/>
            <person name="Rocha C.S."/>
            <person name="Mariano D.C.B."/>
            <person name="Aguiar E.L."/>
            <person name="Folador E.L."/>
            <person name="Barbosa E.G.V."/>
            <person name="Aburjaile F.F."/>
            <person name="Goncalves L.A."/>
            <person name="Guimaraes L.C."/>
            <person name="Azevedo M.S.P."/>
            <person name="Agresti P.C.M."/>
            <person name="Faria R.F."/>
            <person name="Tiwari S."/>
            <person name="Almeida S.S."/>
            <person name="Hassan S.S."/>
            <person name="Pereira V.B."/>
            <person name="Abreu V.A.C."/>
            <person name="Pereira U.P."/>
            <person name="Dorella F.A."/>
            <person name="Carvalho A.F."/>
            <person name="Pereira F.L."/>
            <person name="Leal C.A.G."/>
            <person name="Figueiredo H.C.P."/>
            <person name="Silva A."/>
            <person name="Miyoshi A."/>
            <person name="Azevedo V."/>
        </authorList>
    </citation>
    <scope>NUCLEOTIDE SEQUENCE [LARGE SCALE GENOMIC DNA]</scope>
    <source>
        <strain evidence="8 9">NCDO 2118</strain>
    </source>
</reference>
<protein>
    <submittedName>
        <fullName evidence="8">Two-component system response regulator</fullName>
    </submittedName>
</protein>
<evidence type="ECO:0000256" key="1">
    <source>
        <dbReference type="ARBA" id="ARBA00022553"/>
    </source>
</evidence>
<evidence type="ECO:0000256" key="4">
    <source>
        <dbReference type="ARBA" id="ARBA00023163"/>
    </source>
</evidence>
<dbReference type="InterPro" id="IPR051015">
    <property type="entry name" value="EvgA-like"/>
</dbReference>
<dbReference type="SUPFAM" id="SSF46894">
    <property type="entry name" value="C-terminal effector domain of the bipartite response regulators"/>
    <property type="match status" value="1"/>
</dbReference>
<dbReference type="Pfam" id="PF00196">
    <property type="entry name" value="GerE"/>
    <property type="match status" value="1"/>
</dbReference>
<dbReference type="PANTHER" id="PTHR45566:SF2">
    <property type="entry name" value="NARL SUBFAMILY"/>
    <property type="match status" value="1"/>
</dbReference>
<evidence type="ECO:0000259" key="6">
    <source>
        <dbReference type="PROSITE" id="PS50043"/>
    </source>
</evidence>
<keyword evidence="4" id="KW-0804">Transcription</keyword>
<dbReference type="RefSeq" id="WP_012897776.1">
    <property type="nucleotide sequence ID" value="NZ_CP009054.1"/>
</dbReference>
<dbReference type="PROSITE" id="PS50110">
    <property type="entry name" value="RESPONSE_REGULATORY"/>
    <property type="match status" value="1"/>
</dbReference>
<dbReference type="InterPro" id="IPR011006">
    <property type="entry name" value="CheY-like_superfamily"/>
</dbReference>
<dbReference type="GO" id="GO:0003677">
    <property type="term" value="F:DNA binding"/>
    <property type="evidence" value="ECO:0007669"/>
    <property type="project" value="UniProtKB-KW"/>
</dbReference>
<organism evidence="8 9">
    <name type="scientific">Lactococcus lactis subsp. lactis NCDO 2118</name>
    <dbReference type="NCBI Taxonomy" id="1117941"/>
    <lineage>
        <taxon>Bacteria</taxon>
        <taxon>Bacillati</taxon>
        <taxon>Bacillota</taxon>
        <taxon>Bacilli</taxon>
        <taxon>Lactobacillales</taxon>
        <taxon>Streptococcaceae</taxon>
        <taxon>Lactococcus</taxon>
    </lineage>
</organism>
<feature type="domain" description="Response regulatory" evidence="7">
    <location>
        <begin position="4"/>
        <end position="121"/>
    </location>
</feature>
<dbReference type="InterPro" id="IPR058245">
    <property type="entry name" value="NreC/VraR/RcsB-like_REC"/>
</dbReference>
<dbReference type="SMART" id="SM00448">
    <property type="entry name" value="REC"/>
    <property type="match status" value="1"/>
</dbReference>
<dbReference type="CDD" id="cd06170">
    <property type="entry name" value="LuxR_C_like"/>
    <property type="match status" value="1"/>
</dbReference>
<keyword evidence="1 5" id="KW-0597">Phosphoprotein</keyword>
<dbReference type="PANTHER" id="PTHR45566">
    <property type="entry name" value="HTH-TYPE TRANSCRIPTIONAL REGULATOR YHJB-RELATED"/>
    <property type="match status" value="1"/>
</dbReference>
<dbReference type="InterPro" id="IPR000792">
    <property type="entry name" value="Tscrpt_reg_LuxR_C"/>
</dbReference>
<dbReference type="InterPro" id="IPR016032">
    <property type="entry name" value="Sig_transdc_resp-reg_C-effctor"/>
</dbReference>
<dbReference type="InterPro" id="IPR001789">
    <property type="entry name" value="Sig_transdc_resp-reg_receiver"/>
</dbReference>
<keyword evidence="3" id="KW-0238">DNA-binding</keyword>